<accession>A0A9D4LM87</accession>
<sequence>MAAEPAAEVYVRARNDNPAWRLIMRRLPDGDVHGSKKLWIIYKTNVIRASMTMRHHNFQLPSHYIVRKHNPGAYIGLAT</sequence>
<keyword evidence="2" id="KW-1185">Reference proteome</keyword>
<protein>
    <submittedName>
        <fullName evidence="1">Uncharacterized protein</fullName>
    </submittedName>
</protein>
<evidence type="ECO:0000313" key="2">
    <source>
        <dbReference type="Proteomes" id="UP000828390"/>
    </source>
</evidence>
<comment type="caution">
    <text evidence="1">The sequence shown here is derived from an EMBL/GenBank/DDBJ whole genome shotgun (WGS) entry which is preliminary data.</text>
</comment>
<dbReference type="EMBL" id="JAIWYP010000002">
    <property type="protein sequence ID" value="KAH3860526.1"/>
    <property type="molecule type" value="Genomic_DNA"/>
</dbReference>
<dbReference type="Proteomes" id="UP000828390">
    <property type="component" value="Unassembled WGS sequence"/>
</dbReference>
<evidence type="ECO:0000313" key="1">
    <source>
        <dbReference type="EMBL" id="KAH3860526.1"/>
    </source>
</evidence>
<dbReference type="AlphaFoldDB" id="A0A9D4LM87"/>
<proteinExistence type="predicted"/>
<organism evidence="1 2">
    <name type="scientific">Dreissena polymorpha</name>
    <name type="common">Zebra mussel</name>
    <name type="synonym">Mytilus polymorpha</name>
    <dbReference type="NCBI Taxonomy" id="45954"/>
    <lineage>
        <taxon>Eukaryota</taxon>
        <taxon>Metazoa</taxon>
        <taxon>Spiralia</taxon>
        <taxon>Lophotrochozoa</taxon>
        <taxon>Mollusca</taxon>
        <taxon>Bivalvia</taxon>
        <taxon>Autobranchia</taxon>
        <taxon>Heteroconchia</taxon>
        <taxon>Euheterodonta</taxon>
        <taxon>Imparidentia</taxon>
        <taxon>Neoheterodontei</taxon>
        <taxon>Myida</taxon>
        <taxon>Dreissenoidea</taxon>
        <taxon>Dreissenidae</taxon>
        <taxon>Dreissena</taxon>
    </lineage>
</organism>
<name>A0A9D4LM87_DREPO</name>
<reference evidence="1" key="1">
    <citation type="journal article" date="2019" name="bioRxiv">
        <title>The Genome of the Zebra Mussel, Dreissena polymorpha: A Resource for Invasive Species Research.</title>
        <authorList>
            <person name="McCartney M.A."/>
            <person name="Auch B."/>
            <person name="Kono T."/>
            <person name="Mallez S."/>
            <person name="Zhang Y."/>
            <person name="Obille A."/>
            <person name="Becker A."/>
            <person name="Abrahante J.E."/>
            <person name="Garbe J."/>
            <person name="Badalamenti J.P."/>
            <person name="Herman A."/>
            <person name="Mangelson H."/>
            <person name="Liachko I."/>
            <person name="Sullivan S."/>
            <person name="Sone E.D."/>
            <person name="Koren S."/>
            <person name="Silverstein K.A.T."/>
            <person name="Beckman K.B."/>
            <person name="Gohl D.M."/>
        </authorList>
    </citation>
    <scope>NUCLEOTIDE SEQUENCE</scope>
    <source>
        <strain evidence="1">Duluth1</strain>
        <tissue evidence="1">Whole animal</tissue>
    </source>
</reference>
<gene>
    <name evidence="1" type="ORF">DPMN_023427</name>
</gene>
<reference evidence="1" key="2">
    <citation type="submission" date="2020-11" db="EMBL/GenBank/DDBJ databases">
        <authorList>
            <person name="McCartney M.A."/>
            <person name="Auch B."/>
            <person name="Kono T."/>
            <person name="Mallez S."/>
            <person name="Becker A."/>
            <person name="Gohl D.M."/>
            <person name="Silverstein K.A.T."/>
            <person name="Koren S."/>
            <person name="Bechman K.B."/>
            <person name="Herman A."/>
            <person name="Abrahante J.E."/>
            <person name="Garbe J."/>
        </authorList>
    </citation>
    <scope>NUCLEOTIDE SEQUENCE</scope>
    <source>
        <strain evidence="1">Duluth1</strain>
        <tissue evidence="1">Whole animal</tissue>
    </source>
</reference>